<gene>
    <name evidence="10" type="ORF">OJAV_G00189990</name>
</gene>
<dbReference type="Gene3D" id="1.20.1260.10">
    <property type="match status" value="1"/>
</dbReference>
<dbReference type="InterPro" id="IPR001519">
    <property type="entry name" value="Ferritin"/>
</dbReference>
<dbReference type="AlphaFoldDB" id="A0A437C9Z6"/>
<dbReference type="EMBL" id="CM012455">
    <property type="protein sequence ID" value="RVE59592.1"/>
    <property type="molecule type" value="Genomic_DNA"/>
</dbReference>
<dbReference type="PANTHER" id="PTHR11431">
    <property type="entry name" value="FERRITIN"/>
    <property type="match status" value="1"/>
</dbReference>
<organism evidence="10 11">
    <name type="scientific">Oryzias javanicus</name>
    <name type="common">Javanese ricefish</name>
    <name type="synonym">Aplocheilus javanicus</name>
    <dbReference type="NCBI Taxonomy" id="123683"/>
    <lineage>
        <taxon>Eukaryota</taxon>
        <taxon>Metazoa</taxon>
        <taxon>Chordata</taxon>
        <taxon>Craniata</taxon>
        <taxon>Vertebrata</taxon>
        <taxon>Euteleostomi</taxon>
        <taxon>Actinopterygii</taxon>
        <taxon>Neopterygii</taxon>
        <taxon>Teleostei</taxon>
        <taxon>Neoteleostei</taxon>
        <taxon>Acanthomorphata</taxon>
        <taxon>Ovalentaria</taxon>
        <taxon>Atherinomorphae</taxon>
        <taxon>Beloniformes</taxon>
        <taxon>Adrianichthyidae</taxon>
        <taxon>Oryziinae</taxon>
        <taxon>Oryzias</taxon>
    </lineage>
</organism>
<keyword evidence="3 7" id="KW-0479">Metal-binding</keyword>
<dbReference type="PANTHER" id="PTHR11431:SF106">
    <property type="entry name" value="FERRITIN"/>
    <property type="match status" value="1"/>
</dbReference>
<comment type="similarity">
    <text evidence="1 8">Belongs to the ferritin family.</text>
</comment>
<reference evidence="10 11" key="1">
    <citation type="submission" date="2018-11" db="EMBL/GenBank/DDBJ databases">
        <authorList>
            <person name="Lopez-Roques C."/>
            <person name="Donnadieu C."/>
            <person name="Bouchez O."/>
            <person name="Klopp C."/>
            <person name="Cabau C."/>
            <person name="Zahm M."/>
        </authorList>
    </citation>
    <scope>NUCLEOTIDE SEQUENCE [LARGE SCALE GENOMIC DNA]</scope>
    <source>
        <strain evidence="10">RS831</strain>
        <tissue evidence="10">Whole body</tissue>
    </source>
</reference>
<dbReference type="InterPro" id="IPR008331">
    <property type="entry name" value="Ferritin_DPS_dom"/>
</dbReference>
<feature type="domain" description="Ferritin-like diiron" evidence="9">
    <location>
        <begin position="24"/>
        <end position="173"/>
    </location>
</feature>
<dbReference type="InterPro" id="IPR009078">
    <property type="entry name" value="Ferritin-like_SF"/>
</dbReference>
<feature type="binding site" evidence="7">
    <location>
        <position position="76"/>
    </location>
    <ligand>
        <name>Fe cation</name>
        <dbReference type="ChEBI" id="CHEBI:24875"/>
        <label>1</label>
    </ligand>
</feature>
<evidence type="ECO:0000313" key="11">
    <source>
        <dbReference type="Proteomes" id="UP000283210"/>
    </source>
</evidence>
<dbReference type="InterPro" id="IPR014034">
    <property type="entry name" value="Ferritin_CS"/>
</dbReference>
<dbReference type="GO" id="GO:0004322">
    <property type="term" value="F:ferroxidase activity"/>
    <property type="evidence" value="ECO:0007669"/>
    <property type="project" value="UniProtKB-EC"/>
</dbReference>
<keyword evidence="5 7" id="KW-0408">Iron</keyword>
<dbReference type="GO" id="GO:0006826">
    <property type="term" value="P:iron ion transport"/>
    <property type="evidence" value="ECO:0007669"/>
    <property type="project" value="InterPro"/>
</dbReference>
<evidence type="ECO:0000313" key="10">
    <source>
        <dbReference type="EMBL" id="RVE59592.1"/>
    </source>
</evidence>
<dbReference type="InterPro" id="IPR009040">
    <property type="entry name" value="Ferritin-like_diiron"/>
</dbReference>
<keyword evidence="11" id="KW-1185">Reference proteome</keyword>
<dbReference type="GO" id="GO:0008199">
    <property type="term" value="F:ferric iron binding"/>
    <property type="evidence" value="ECO:0007669"/>
    <property type="project" value="InterPro"/>
</dbReference>
<evidence type="ECO:0000256" key="4">
    <source>
        <dbReference type="ARBA" id="ARBA00023002"/>
    </source>
</evidence>
<dbReference type="GO" id="GO:0005737">
    <property type="term" value="C:cytoplasm"/>
    <property type="evidence" value="ECO:0007669"/>
    <property type="project" value="TreeGrafter"/>
</dbReference>
<evidence type="ECO:0000256" key="3">
    <source>
        <dbReference type="ARBA" id="ARBA00022723"/>
    </source>
</evidence>
<comment type="catalytic activity">
    <reaction evidence="6">
        <text>4 Fe(2+) + O2 + 4 H(+) = 4 Fe(3+) + 2 H2O</text>
        <dbReference type="Rhea" id="RHEA:11148"/>
        <dbReference type="ChEBI" id="CHEBI:15377"/>
        <dbReference type="ChEBI" id="CHEBI:15378"/>
        <dbReference type="ChEBI" id="CHEBI:15379"/>
        <dbReference type="ChEBI" id="CHEBI:29033"/>
        <dbReference type="ChEBI" id="CHEBI:29034"/>
        <dbReference type="EC" id="1.16.3.1"/>
    </reaction>
</comment>
<dbReference type="GO" id="GO:0008198">
    <property type="term" value="F:ferrous iron binding"/>
    <property type="evidence" value="ECO:0007669"/>
    <property type="project" value="TreeGrafter"/>
</dbReference>
<evidence type="ECO:0000259" key="9">
    <source>
        <dbReference type="PROSITE" id="PS50905"/>
    </source>
</evidence>
<protein>
    <recommendedName>
        <fullName evidence="8">Ferritin</fullName>
    </recommendedName>
</protein>
<evidence type="ECO:0000256" key="1">
    <source>
        <dbReference type="ARBA" id="ARBA00007513"/>
    </source>
</evidence>
<dbReference type="Proteomes" id="UP000283210">
    <property type="component" value="Chromosome 19"/>
</dbReference>
<dbReference type="CDD" id="cd01056">
    <property type="entry name" value="Euk_Ferritin"/>
    <property type="match status" value="1"/>
</dbReference>
<keyword evidence="4" id="KW-0560">Oxidoreductase</keyword>
<dbReference type="GO" id="GO:0006879">
    <property type="term" value="P:intracellular iron ion homeostasis"/>
    <property type="evidence" value="ECO:0007669"/>
    <property type="project" value="UniProtKB-KW"/>
</dbReference>
<accession>A0A437C9Z6</accession>
<evidence type="ECO:0000256" key="2">
    <source>
        <dbReference type="ARBA" id="ARBA00022434"/>
    </source>
</evidence>
<dbReference type="Pfam" id="PF00210">
    <property type="entry name" value="Ferritin"/>
    <property type="match status" value="1"/>
</dbReference>
<evidence type="ECO:0000256" key="7">
    <source>
        <dbReference type="PIRSR" id="PIRSR601519-1"/>
    </source>
</evidence>
<evidence type="ECO:0000256" key="6">
    <source>
        <dbReference type="ARBA" id="ARBA00047990"/>
    </source>
</evidence>
<dbReference type="FunFam" id="1.20.1260.10:FF:000002">
    <property type="entry name" value="Ferritin, mitochondrial"/>
    <property type="match status" value="1"/>
</dbReference>
<evidence type="ECO:0000256" key="8">
    <source>
        <dbReference type="RuleBase" id="RU361145"/>
    </source>
</evidence>
<dbReference type="PROSITE" id="PS50905">
    <property type="entry name" value="FERRITIN_LIKE"/>
    <property type="match status" value="1"/>
</dbReference>
<name>A0A437C9Z6_ORYJA</name>
<dbReference type="SUPFAM" id="SSF47240">
    <property type="entry name" value="Ferritin-like"/>
    <property type="match status" value="1"/>
</dbReference>
<evidence type="ECO:0000256" key="5">
    <source>
        <dbReference type="ARBA" id="ARBA00023004"/>
    </source>
</evidence>
<reference evidence="10 11" key="2">
    <citation type="submission" date="2019-01" db="EMBL/GenBank/DDBJ databases">
        <title>A chromosome length genome reference of the Java medaka (oryzias javanicus).</title>
        <authorList>
            <person name="Herpin A."/>
            <person name="Takehana Y."/>
            <person name="Naruse K."/>
            <person name="Ansai S."/>
            <person name="Kawaguchi M."/>
        </authorList>
    </citation>
    <scope>NUCLEOTIDE SEQUENCE [LARGE SCALE GENOMIC DNA]</scope>
    <source>
        <strain evidence="10">RS831</strain>
        <tissue evidence="10">Whole body</tissue>
    </source>
</reference>
<proteinExistence type="inferred from homology"/>
<dbReference type="InterPro" id="IPR012347">
    <property type="entry name" value="Ferritin-like"/>
</dbReference>
<dbReference type="OrthoDB" id="186462at2759"/>
<keyword evidence="2 8" id="KW-0409">Iron storage</keyword>
<dbReference type="PROSITE" id="PS00204">
    <property type="entry name" value="FERRITIN_2"/>
    <property type="match status" value="1"/>
</dbReference>
<comment type="function">
    <text evidence="8">Stores iron in a soluble, non-toxic, readily available form. Important for iron homeostasis. Iron is taken up in the ferrous form and deposited as ferric hydroxides after oxidation.</text>
</comment>
<sequence>MAGKKLLSCRVNNKAEEMQSAVRHNFHAETEGDINKLINLKLNASYTYLSLGMYFDRDDVALPKFSSFFLERSEKERDQAEKLLEYQNLRGGRILLQNVAKPSKDDWRSGLDALTYSLDYQKTLNKCITDVHHRADAHHDAHFCDFLEQHFLIDSHDTIKKLGDYIGSLGRLVTSETNGSLGEYLFDKHTL</sequence>